<comment type="caution">
    <text evidence="1">The sequence shown here is derived from an EMBL/GenBank/DDBJ whole genome shotgun (WGS) entry which is preliminary data.</text>
</comment>
<dbReference type="EMBL" id="BART01018451">
    <property type="protein sequence ID" value="GAG75175.1"/>
    <property type="molecule type" value="Genomic_DNA"/>
</dbReference>
<organism evidence="1">
    <name type="scientific">marine sediment metagenome</name>
    <dbReference type="NCBI Taxonomy" id="412755"/>
    <lineage>
        <taxon>unclassified sequences</taxon>
        <taxon>metagenomes</taxon>
        <taxon>ecological metagenomes</taxon>
    </lineage>
</organism>
<feature type="non-terminal residue" evidence="1">
    <location>
        <position position="1"/>
    </location>
</feature>
<protein>
    <submittedName>
        <fullName evidence="1">Uncharacterized protein</fullName>
    </submittedName>
</protein>
<gene>
    <name evidence="1" type="ORF">S01H4_34830</name>
</gene>
<evidence type="ECO:0000313" key="1">
    <source>
        <dbReference type="EMBL" id="GAG75175.1"/>
    </source>
</evidence>
<proteinExistence type="predicted"/>
<reference evidence="1" key="1">
    <citation type="journal article" date="2014" name="Front. Microbiol.">
        <title>High frequency of phylogenetically diverse reductive dehalogenase-homologous genes in deep subseafloor sedimentary metagenomes.</title>
        <authorList>
            <person name="Kawai M."/>
            <person name="Futagami T."/>
            <person name="Toyoda A."/>
            <person name="Takaki Y."/>
            <person name="Nishi S."/>
            <person name="Hori S."/>
            <person name="Arai W."/>
            <person name="Tsubouchi T."/>
            <person name="Morono Y."/>
            <person name="Uchiyama I."/>
            <person name="Ito T."/>
            <person name="Fujiyama A."/>
            <person name="Inagaki F."/>
            <person name="Takami H."/>
        </authorList>
    </citation>
    <scope>NUCLEOTIDE SEQUENCE</scope>
    <source>
        <strain evidence="1">Expedition CK06-06</strain>
    </source>
</reference>
<name>X0ZZ96_9ZZZZ</name>
<dbReference type="AlphaFoldDB" id="X0ZZ96"/>
<accession>X0ZZ96</accession>
<sequence>RPWGVGHTVLCKDDIDAITVDEVVQTVKNIPSLRESPKG</sequence>